<evidence type="ECO:0000256" key="1">
    <source>
        <dbReference type="ARBA" id="ARBA00023015"/>
    </source>
</evidence>
<evidence type="ECO:0000259" key="4">
    <source>
        <dbReference type="PROSITE" id="PS01124"/>
    </source>
</evidence>
<keyword evidence="1" id="KW-0805">Transcription regulation</keyword>
<dbReference type="RefSeq" id="WP_110309930.1">
    <property type="nucleotide sequence ID" value="NZ_QICL01000005.1"/>
</dbReference>
<proteinExistence type="predicted"/>
<dbReference type="SUPFAM" id="SSF51215">
    <property type="entry name" value="Regulatory protein AraC"/>
    <property type="match status" value="1"/>
</dbReference>
<dbReference type="Pfam" id="PF02311">
    <property type="entry name" value="AraC_binding"/>
    <property type="match status" value="1"/>
</dbReference>
<keyword evidence="3" id="KW-0804">Transcription</keyword>
<name>A0A2V3PSR5_9BACT</name>
<dbReference type="PROSITE" id="PS00041">
    <property type="entry name" value="HTH_ARAC_FAMILY_1"/>
    <property type="match status" value="1"/>
</dbReference>
<evidence type="ECO:0000313" key="5">
    <source>
        <dbReference type="EMBL" id="PXV66267.1"/>
    </source>
</evidence>
<sequence length="300" mass="34804">MIRLNDFGVNFKYLLVSERDKQFGLWVNTVGFQPIQKGGKYPLTNHPSDYFFNTAKGRVLREYQLLYITKGEGFFESDSTKKRKVEKGCLIMLFPNQWHTYSPLLDSGWNEYYIGFEGPMIDNLVQASFFTKENPVLEVGFQDNLVNLFSRAIETAKEDKIATQQYLAGLVLHILGKVLSVSKNIVTENAEIYQKIERAKIIMSENIYKDVAPQQIAEKLNVSYSWFRKVFKNYTGYAPTQYFQELKINQAKHLLAETSQSVKEIAFELNYNSTEHFFSIFKKKTGFTPIAYRNYQRGIG</sequence>
<dbReference type="Pfam" id="PF12833">
    <property type="entry name" value="HTH_18"/>
    <property type="match status" value="1"/>
</dbReference>
<dbReference type="Gene3D" id="1.10.10.60">
    <property type="entry name" value="Homeodomain-like"/>
    <property type="match status" value="2"/>
</dbReference>
<gene>
    <name evidence="5" type="ORF">CLV62_10518</name>
</gene>
<dbReference type="PROSITE" id="PS01124">
    <property type="entry name" value="HTH_ARAC_FAMILY_2"/>
    <property type="match status" value="1"/>
</dbReference>
<dbReference type="InterPro" id="IPR009057">
    <property type="entry name" value="Homeodomain-like_sf"/>
</dbReference>
<dbReference type="EMBL" id="QICL01000005">
    <property type="protein sequence ID" value="PXV66267.1"/>
    <property type="molecule type" value="Genomic_DNA"/>
</dbReference>
<dbReference type="AlphaFoldDB" id="A0A2V3PSR5"/>
<dbReference type="Proteomes" id="UP000247973">
    <property type="component" value="Unassembled WGS sequence"/>
</dbReference>
<dbReference type="GO" id="GO:0043565">
    <property type="term" value="F:sequence-specific DNA binding"/>
    <property type="evidence" value="ECO:0007669"/>
    <property type="project" value="InterPro"/>
</dbReference>
<dbReference type="PANTHER" id="PTHR43280:SF30">
    <property type="entry name" value="MMSAB OPERON REGULATORY PROTEIN"/>
    <property type="match status" value="1"/>
</dbReference>
<reference evidence="5 6" key="1">
    <citation type="submission" date="2018-03" db="EMBL/GenBank/DDBJ databases">
        <title>Genomic Encyclopedia of Archaeal and Bacterial Type Strains, Phase II (KMG-II): from individual species to whole genera.</title>
        <authorList>
            <person name="Goeker M."/>
        </authorList>
    </citation>
    <scope>NUCLEOTIDE SEQUENCE [LARGE SCALE GENOMIC DNA]</scope>
    <source>
        <strain evidence="5 6">DSM 100214</strain>
    </source>
</reference>
<keyword evidence="2 5" id="KW-0238">DNA-binding</keyword>
<dbReference type="SUPFAM" id="SSF46689">
    <property type="entry name" value="Homeodomain-like"/>
    <property type="match status" value="2"/>
</dbReference>
<dbReference type="InterPro" id="IPR018062">
    <property type="entry name" value="HTH_AraC-typ_CS"/>
</dbReference>
<keyword evidence="6" id="KW-1185">Reference proteome</keyword>
<dbReference type="InterPro" id="IPR003313">
    <property type="entry name" value="AraC-bd"/>
</dbReference>
<organism evidence="5 6">
    <name type="scientific">Dysgonomonas alginatilytica</name>
    <dbReference type="NCBI Taxonomy" id="1605892"/>
    <lineage>
        <taxon>Bacteria</taxon>
        <taxon>Pseudomonadati</taxon>
        <taxon>Bacteroidota</taxon>
        <taxon>Bacteroidia</taxon>
        <taxon>Bacteroidales</taxon>
        <taxon>Dysgonomonadaceae</taxon>
        <taxon>Dysgonomonas</taxon>
    </lineage>
</organism>
<dbReference type="OrthoDB" id="9782911at2"/>
<dbReference type="InterPro" id="IPR018060">
    <property type="entry name" value="HTH_AraC"/>
</dbReference>
<feature type="domain" description="HTH araC/xylS-type" evidence="4">
    <location>
        <begin position="197"/>
        <end position="295"/>
    </location>
</feature>
<dbReference type="PANTHER" id="PTHR43280">
    <property type="entry name" value="ARAC-FAMILY TRANSCRIPTIONAL REGULATOR"/>
    <property type="match status" value="1"/>
</dbReference>
<evidence type="ECO:0000313" key="6">
    <source>
        <dbReference type="Proteomes" id="UP000247973"/>
    </source>
</evidence>
<dbReference type="GO" id="GO:0003700">
    <property type="term" value="F:DNA-binding transcription factor activity"/>
    <property type="evidence" value="ECO:0007669"/>
    <property type="project" value="InterPro"/>
</dbReference>
<evidence type="ECO:0000256" key="3">
    <source>
        <dbReference type="ARBA" id="ARBA00023163"/>
    </source>
</evidence>
<protein>
    <submittedName>
        <fullName evidence="5">AraC-like DNA-binding protein</fullName>
    </submittedName>
</protein>
<accession>A0A2V3PSR5</accession>
<dbReference type="InterPro" id="IPR037923">
    <property type="entry name" value="HTH-like"/>
</dbReference>
<evidence type="ECO:0000256" key="2">
    <source>
        <dbReference type="ARBA" id="ARBA00023125"/>
    </source>
</evidence>
<comment type="caution">
    <text evidence="5">The sequence shown here is derived from an EMBL/GenBank/DDBJ whole genome shotgun (WGS) entry which is preliminary data.</text>
</comment>
<dbReference type="SMART" id="SM00342">
    <property type="entry name" value="HTH_ARAC"/>
    <property type="match status" value="1"/>
</dbReference>